<keyword evidence="3" id="KW-1185">Reference proteome</keyword>
<feature type="region of interest" description="Disordered" evidence="1">
    <location>
        <begin position="1"/>
        <end position="164"/>
    </location>
</feature>
<feature type="compositionally biased region" description="Polar residues" evidence="1">
    <location>
        <begin position="69"/>
        <end position="97"/>
    </location>
</feature>
<sequence length="245" mass="25878">MASGSESSDEFYDALDDSIVGRSSIDGEGGRTAGSGGGNASKRRTMVRSEANHSAVHETASTDHHAASYTESLHSVHQGRFHTTGQLDSTPDSTSKRSPLKPTAKGLSGSVASATFADKQFKEPKSLRSQRFHELRQSMQNDEDENPGNILTPDSQNSSVEGMYVSTGRSNYPFRVIESDVASIHSISSLGIVGRIMAGGSIDASAHSAGSSNMKQMQATGKQQTNKKGSSGSAQKDTGSENDFD</sequence>
<protein>
    <submittedName>
        <fullName evidence="2">Uncharacterized protein</fullName>
    </submittedName>
</protein>
<proteinExistence type="predicted"/>
<evidence type="ECO:0000313" key="2">
    <source>
        <dbReference type="EnsemblMetazoa" id="AMAM000394-PA"/>
    </source>
</evidence>
<dbReference type="AlphaFoldDB" id="A0A182S639"/>
<feature type="compositionally biased region" description="Basic and acidic residues" evidence="1">
    <location>
        <begin position="119"/>
        <end position="136"/>
    </location>
</feature>
<feature type="compositionally biased region" description="Gly residues" evidence="1">
    <location>
        <begin position="30"/>
        <end position="39"/>
    </location>
</feature>
<dbReference type="VEuPathDB" id="VectorBase:AMAM000394"/>
<evidence type="ECO:0000256" key="1">
    <source>
        <dbReference type="SAM" id="MobiDB-lite"/>
    </source>
</evidence>
<feature type="region of interest" description="Disordered" evidence="1">
    <location>
        <begin position="203"/>
        <end position="245"/>
    </location>
</feature>
<feature type="compositionally biased region" description="Acidic residues" evidence="1">
    <location>
        <begin position="7"/>
        <end position="16"/>
    </location>
</feature>
<name>A0A182S639_9DIPT</name>
<accession>A0A182S639</accession>
<dbReference type="Proteomes" id="UP000075901">
    <property type="component" value="Unassembled WGS sequence"/>
</dbReference>
<reference evidence="2" key="2">
    <citation type="submission" date="2020-05" db="UniProtKB">
        <authorList>
            <consortium name="EnsemblMetazoa"/>
        </authorList>
    </citation>
    <scope>IDENTIFICATION</scope>
    <source>
        <strain evidence="2">maculatus3</strain>
    </source>
</reference>
<feature type="compositionally biased region" description="Polar residues" evidence="1">
    <location>
        <begin position="208"/>
        <end position="237"/>
    </location>
</feature>
<organism evidence="2 3">
    <name type="scientific">Anopheles maculatus</name>
    <dbReference type="NCBI Taxonomy" id="74869"/>
    <lineage>
        <taxon>Eukaryota</taxon>
        <taxon>Metazoa</taxon>
        <taxon>Ecdysozoa</taxon>
        <taxon>Arthropoda</taxon>
        <taxon>Hexapoda</taxon>
        <taxon>Insecta</taxon>
        <taxon>Pterygota</taxon>
        <taxon>Neoptera</taxon>
        <taxon>Endopterygota</taxon>
        <taxon>Diptera</taxon>
        <taxon>Nematocera</taxon>
        <taxon>Culicoidea</taxon>
        <taxon>Culicidae</taxon>
        <taxon>Anophelinae</taxon>
        <taxon>Anopheles</taxon>
        <taxon>Anopheles maculatus group</taxon>
    </lineage>
</organism>
<dbReference type="EnsemblMetazoa" id="AMAM000394-RA">
    <property type="protein sequence ID" value="AMAM000394-PA"/>
    <property type="gene ID" value="AMAM000394"/>
</dbReference>
<reference evidence="3" key="1">
    <citation type="submission" date="2013-09" db="EMBL/GenBank/DDBJ databases">
        <title>The Genome Sequence of Anopheles maculatus species B.</title>
        <authorList>
            <consortium name="The Broad Institute Genomics Platform"/>
            <person name="Neafsey D.E."/>
            <person name="Besansky N."/>
            <person name="Howell P."/>
            <person name="Walton C."/>
            <person name="Young S.K."/>
            <person name="Zeng Q."/>
            <person name="Gargeya S."/>
            <person name="Fitzgerald M."/>
            <person name="Haas B."/>
            <person name="Abouelleil A."/>
            <person name="Allen A.W."/>
            <person name="Alvarado L."/>
            <person name="Arachchi H.M."/>
            <person name="Berlin A.M."/>
            <person name="Chapman S.B."/>
            <person name="Gainer-Dewar J."/>
            <person name="Goldberg J."/>
            <person name="Griggs A."/>
            <person name="Gujja S."/>
            <person name="Hansen M."/>
            <person name="Howarth C."/>
            <person name="Imamovic A."/>
            <person name="Ireland A."/>
            <person name="Larimer J."/>
            <person name="McCowan C."/>
            <person name="Murphy C."/>
            <person name="Pearson M."/>
            <person name="Poon T.W."/>
            <person name="Priest M."/>
            <person name="Roberts A."/>
            <person name="Saif S."/>
            <person name="Shea T."/>
            <person name="Sisk P."/>
            <person name="Sykes S."/>
            <person name="Wortman J."/>
            <person name="Nusbaum C."/>
            <person name="Birren B."/>
        </authorList>
    </citation>
    <scope>NUCLEOTIDE SEQUENCE [LARGE SCALE GENOMIC DNA]</scope>
    <source>
        <strain evidence="3">maculatus3</strain>
    </source>
</reference>
<evidence type="ECO:0000313" key="3">
    <source>
        <dbReference type="Proteomes" id="UP000075901"/>
    </source>
</evidence>